<organism evidence="7 8">
    <name type="scientific">Eiseniibacteriota bacterium</name>
    <dbReference type="NCBI Taxonomy" id="2212470"/>
    <lineage>
        <taxon>Bacteria</taxon>
        <taxon>Candidatus Eiseniibacteriota</taxon>
    </lineage>
</organism>
<accession>A0A538SBB8</accession>
<dbReference type="EMBL" id="VBOR01000068">
    <property type="protein sequence ID" value="TMQ48672.1"/>
    <property type="molecule type" value="Genomic_DNA"/>
</dbReference>
<keyword evidence="2" id="KW-0813">Transport</keyword>
<dbReference type="InterPro" id="IPR027417">
    <property type="entry name" value="P-loop_NTPase"/>
</dbReference>
<evidence type="ECO:0000256" key="4">
    <source>
        <dbReference type="ARBA" id="ARBA00022840"/>
    </source>
</evidence>
<dbReference type="InterPro" id="IPR003593">
    <property type="entry name" value="AAA+_ATPase"/>
</dbReference>
<name>A0A538SBB8_UNCEI</name>
<dbReference type="PANTHER" id="PTHR43776">
    <property type="entry name" value="TRANSPORT ATP-BINDING PROTEIN"/>
    <property type="match status" value="1"/>
</dbReference>
<reference evidence="7 8" key="1">
    <citation type="journal article" date="2019" name="Nat. Microbiol.">
        <title>Mediterranean grassland soil C-N compound turnover is dependent on rainfall and depth, and is mediated by genomically divergent microorganisms.</title>
        <authorList>
            <person name="Diamond S."/>
            <person name="Andeer P.F."/>
            <person name="Li Z."/>
            <person name="Crits-Christoph A."/>
            <person name="Burstein D."/>
            <person name="Anantharaman K."/>
            <person name="Lane K.R."/>
            <person name="Thomas B.C."/>
            <person name="Pan C."/>
            <person name="Northen T.R."/>
            <person name="Banfield J.F."/>
        </authorList>
    </citation>
    <scope>NUCLEOTIDE SEQUENCE [LARGE SCALE GENOMIC DNA]</scope>
    <source>
        <strain evidence="7">WS_1</strain>
    </source>
</reference>
<comment type="similarity">
    <text evidence="1">Belongs to the ABC transporter superfamily.</text>
</comment>
<dbReference type="AlphaFoldDB" id="A0A538SBB8"/>
<dbReference type="SMART" id="SM00382">
    <property type="entry name" value="AAA"/>
    <property type="match status" value="1"/>
</dbReference>
<comment type="caution">
    <text evidence="7">The sequence shown here is derived from an EMBL/GenBank/DDBJ whole genome shotgun (WGS) entry which is preliminary data.</text>
</comment>
<evidence type="ECO:0000313" key="8">
    <source>
        <dbReference type="Proteomes" id="UP000316292"/>
    </source>
</evidence>
<evidence type="ECO:0000256" key="3">
    <source>
        <dbReference type="ARBA" id="ARBA00022741"/>
    </source>
</evidence>
<feature type="region of interest" description="Disordered" evidence="5">
    <location>
        <begin position="266"/>
        <end position="287"/>
    </location>
</feature>
<proteinExistence type="inferred from homology"/>
<dbReference type="PROSITE" id="PS50893">
    <property type="entry name" value="ABC_TRANSPORTER_2"/>
    <property type="match status" value="1"/>
</dbReference>
<dbReference type="Pfam" id="PF00005">
    <property type="entry name" value="ABC_tran"/>
    <property type="match status" value="1"/>
</dbReference>
<keyword evidence="4 7" id="KW-0067">ATP-binding</keyword>
<dbReference type="InterPro" id="IPR003439">
    <property type="entry name" value="ABC_transporter-like_ATP-bd"/>
</dbReference>
<dbReference type="CDD" id="cd03257">
    <property type="entry name" value="ABC_NikE_OppD_transporters"/>
    <property type="match status" value="1"/>
</dbReference>
<dbReference type="GO" id="GO:0055085">
    <property type="term" value="P:transmembrane transport"/>
    <property type="evidence" value="ECO:0007669"/>
    <property type="project" value="UniProtKB-ARBA"/>
</dbReference>
<gene>
    <name evidence="7" type="ORF">E6K71_06820</name>
</gene>
<evidence type="ECO:0000259" key="6">
    <source>
        <dbReference type="PROSITE" id="PS50893"/>
    </source>
</evidence>
<feature type="domain" description="ABC transporter" evidence="6">
    <location>
        <begin position="6"/>
        <end position="260"/>
    </location>
</feature>
<dbReference type="GO" id="GO:0005524">
    <property type="term" value="F:ATP binding"/>
    <property type="evidence" value="ECO:0007669"/>
    <property type="project" value="UniProtKB-KW"/>
</dbReference>
<protein>
    <submittedName>
        <fullName evidence="7">ABC transporter ATP-binding protein</fullName>
    </submittedName>
</protein>
<dbReference type="SUPFAM" id="SSF52540">
    <property type="entry name" value="P-loop containing nucleoside triphosphate hydrolases"/>
    <property type="match status" value="1"/>
</dbReference>
<sequence length="287" mass="31372">MTDAIVEVRDAYKHFPVTQSFFNAVKRISKEVIHAVDGVSIDIREKETLGLIGESGSGKTTLGWLVARLHNLTRGTIRLDGKDITTLEGSGLRAIRRKVQVVFQDPVGSLDPRLRVWQIVGEPARAQGPVSRAELRSRVAELLPTVGLPGGSLDQYPHEFSGGGRQRLSLARALIVHPKLIVLDEPTSALDVAVQAQILNRLVTLQREMGLSYLMITHNVAAVRYVADRVAVMYLGKFAEVGNVRDVLEHPVHPYTKALLAALPNASSTPPWSGRAPRCVPPGRGNR</sequence>
<dbReference type="InterPro" id="IPR050319">
    <property type="entry name" value="ABC_transp_ATP-bind"/>
</dbReference>
<evidence type="ECO:0000256" key="5">
    <source>
        <dbReference type="SAM" id="MobiDB-lite"/>
    </source>
</evidence>
<keyword evidence="3" id="KW-0547">Nucleotide-binding</keyword>
<evidence type="ECO:0000256" key="2">
    <source>
        <dbReference type="ARBA" id="ARBA00022448"/>
    </source>
</evidence>
<dbReference type="GO" id="GO:0016887">
    <property type="term" value="F:ATP hydrolysis activity"/>
    <property type="evidence" value="ECO:0007669"/>
    <property type="project" value="InterPro"/>
</dbReference>
<dbReference type="PANTHER" id="PTHR43776:SF7">
    <property type="entry name" value="D,D-DIPEPTIDE TRANSPORT ATP-BINDING PROTEIN DDPF-RELATED"/>
    <property type="match status" value="1"/>
</dbReference>
<evidence type="ECO:0000313" key="7">
    <source>
        <dbReference type="EMBL" id="TMQ48672.1"/>
    </source>
</evidence>
<dbReference type="Proteomes" id="UP000316292">
    <property type="component" value="Unassembled WGS sequence"/>
</dbReference>
<dbReference type="Gene3D" id="3.40.50.300">
    <property type="entry name" value="P-loop containing nucleotide triphosphate hydrolases"/>
    <property type="match status" value="1"/>
</dbReference>
<evidence type="ECO:0000256" key="1">
    <source>
        <dbReference type="ARBA" id="ARBA00005417"/>
    </source>
</evidence>